<dbReference type="Proteomes" id="UP001140949">
    <property type="component" value="Unassembled WGS sequence"/>
</dbReference>
<feature type="signal peptide" evidence="1">
    <location>
        <begin position="1"/>
        <end position="22"/>
    </location>
</feature>
<keyword evidence="3" id="KW-1185">Reference proteome</keyword>
<reference evidence="2" key="2">
    <citation type="submission" date="2023-04" db="EMBL/GenBank/DDBJ databases">
        <authorList>
            <person name="Bruccoleri R.E."/>
            <person name="Oakeley E.J."/>
            <person name="Faust A.-M."/>
            <person name="Dessus-Babus S."/>
            <person name="Altorfer M."/>
            <person name="Burckhardt D."/>
            <person name="Oertli M."/>
            <person name="Naumann U."/>
            <person name="Petersen F."/>
            <person name="Wong J."/>
        </authorList>
    </citation>
    <scope>NUCLEOTIDE SEQUENCE</scope>
    <source>
        <strain evidence="2">GSM-AAB239-AS_SAM_17_03QT</strain>
        <tissue evidence="2">Leaf</tissue>
    </source>
</reference>
<name>A0AAX6DVQ8_IRIPA</name>
<protein>
    <submittedName>
        <fullName evidence="2">Pollen-specific leucine-rich repeat extensin-like protein 4</fullName>
    </submittedName>
</protein>
<dbReference type="EMBL" id="JANAVB010041619">
    <property type="protein sequence ID" value="KAJ6795927.1"/>
    <property type="molecule type" value="Genomic_DNA"/>
</dbReference>
<accession>A0AAX6DVQ8</accession>
<sequence>MCVVVMVKVWCSVWLQFDGVGGLVGTWKGNGTDDGGGSVDDGVLSVERFMEAVVSIVLGWLWRHGRGPRRSSLLVVEDVGCERGNVGFVVHICIWVSNMNRFKW</sequence>
<organism evidence="2 3">
    <name type="scientific">Iris pallida</name>
    <name type="common">Sweet iris</name>
    <dbReference type="NCBI Taxonomy" id="29817"/>
    <lineage>
        <taxon>Eukaryota</taxon>
        <taxon>Viridiplantae</taxon>
        <taxon>Streptophyta</taxon>
        <taxon>Embryophyta</taxon>
        <taxon>Tracheophyta</taxon>
        <taxon>Spermatophyta</taxon>
        <taxon>Magnoliopsida</taxon>
        <taxon>Liliopsida</taxon>
        <taxon>Asparagales</taxon>
        <taxon>Iridaceae</taxon>
        <taxon>Iridoideae</taxon>
        <taxon>Irideae</taxon>
        <taxon>Iris</taxon>
    </lineage>
</organism>
<evidence type="ECO:0000313" key="3">
    <source>
        <dbReference type="Proteomes" id="UP001140949"/>
    </source>
</evidence>
<keyword evidence="1" id="KW-0732">Signal</keyword>
<gene>
    <name evidence="2" type="ORF">M6B38_223890</name>
</gene>
<proteinExistence type="predicted"/>
<dbReference type="AlphaFoldDB" id="A0AAX6DVQ8"/>
<reference evidence="2" key="1">
    <citation type="journal article" date="2023" name="GigaByte">
        <title>Genome assembly of the bearded iris, Iris pallida Lam.</title>
        <authorList>
            <person name="Bruccoleri R.E."/>
            <person name="Oakeley E.J."/>
            <person name="Faust A.M.E."/>
            <person name="Altorfer M."/>
            <person name="Dessus-Babus S."/>
            <person name="Burckhardt D."/>
            <person name="Oertli M."/>
            <person name="Naumann U."/>
            <person name="Petersen F."/>
            <person name="Wong J."/>
        </authorList>
    </citation>
    <scope>NUCLEOTIDE SEQUENCE</scope>
    <source>
        <strain evidence="2">GSM-AAB239-AS_SAM_17_03QT</strain>
    </source>
</reference>
<comment type="caution">
    <text evidence="2">The sequence shown here is derived from an EMBL/GenBank/DDBJ whole genome shotgun (WGS) entry which is preliminary data.</text>
</comment>
<feature type="chain" id="PRO_5043915280" evidence="1">
    <location>
        <begin position="23"/>
        <end position="104"/>
    </location>
</feature>
<evidence type="ECO:0000313" key="2">
    <source>
        <dbReference type="EMBL" id="KAJ6795927.1"/>
    </source>
</evidence>
<evidence type="ECO:0000256" key="1">
    <source>
        <dbReference type="SAM" id="SignalP"/>
    </source>
</evidence>